<accession>A0ACD3ZYL6</accession>
<keyword evidence="2" id="KW-1185">Reference proteome</keyword>
<evidence type="ECO:0000313" key="2">
    <source>
        <dbReference type="Proteomes" id="UP000830837"/>
    </source>
</evidence>
<dbReference type="Proteomes" id="UP000830837">
    <property type="component" value="Chromosome"/>
</dbReference>
<gene>
    <name evidence="1" type="ORF">M0696_20360</name>
</gene>
<name>A0ACD3ZYL6_9BACI</name>
<organism evidence="1 2">
    <name type="scientific">Bacillus rugosus</name>
    <dbReference type="NCBI Taxonomy" id="2715209"/>
    <lineage>
        <taxon>Bacteria</taxon>
        <taxon>Bacillati</taxon>
        <taxon>Bacillota</taxon>
        <taxon>Bacilli</taxon>
        <taxon>Bacillales</taxon>
        <taxon>Bacillaceae</taxon>
        <taxon>Bacillus</taxon>
    </lineage>
</organism>
<protein>
    <submittedName>
        <fullName evidence="1">DUF1433 domain-containing protein</fullName>
    </submittedName>
</protein>
<sequence length="170" mass="19797">MLFTKKILICGVIVLSIVIGILYLNHKNTNTVDQSSQRSGGKQNVNLDEKSEQEKAEEYVEKMKPKIKEKLKKEDIHHFINDIKFNEKVTISPMGLIEVTGYINNEPEKLSFDASLYYKSNEVDSIGYSQEVGDRFTDWSKYSKKEKEEYIKTAYPDKKEREQYLKDIGE</sequence>
<proteinExistence type="predicted"/>
<evidence type="ECO:0000313" key="1">
    <source>
        <dbReference type="EMBL" id="UPV79114.1"/>
    </source>
</evidence>
<reference evidence="1" key="1">
    <citation type="submission" date="2022-04" db="EMBL/GenBank/DDBJ databases">
        <title>Complete genome of Bacillus.</title>
        <authorList>
            <person name="Kong X."/>
            <person name="Hou M."/>
        </authorList>
    </citation>
    <scope>NUCLEOTIDE SEQUENCE</scope>
    <source>
        <strain evidence="1">A78.1</strain>
    </source>
</reference>
<dbReference type="EMBL" id="CP096590">
    <property type="protein sequence ID" value="UPV79114.1"/>
    <property type="molecule type" value="Genomic_DNA"/>
</dbReference>